<dbReference type="PANTHER" id="PTHR43976">
    <property type="entry name" value="SHORT CHAIN DEHYDROGENASE"/>
    <property type="match status" value="1"/>
</dbReference>
<dbReference type="PROSITE" id="PS00061">
    <property type="entry name" value="ADH_SHORT"/>
    <property type="match status" value="1"/>
</dbReference>
<comment type="similarity">
    <text evidence="1 4">Belongs to the short-chain dehydrogenases/reductases (SDR) family.</text>
</comment>
<reference evidence="6" key="1">
    <citation type="submission" date="2024-04" db="EMBL/GenBank/DDBJ databases">
        <authorList>
            <person name="Shaw F."/>
            <person name="Minotto A."/>
        </authorList>
    </citation>
    <scope>NUCLEOTIDE SEQUENCE [LARGE SCALE GENOMIC DNA]</scope>
</reference>
<dbReference type="InterPro" id="IPR036291">
    <property type="entry name" value="NAD(P)-bd_dom_sf"/>
</dbReference>
<dbReference type="SUPFAM" id="SSF51735">
    <property type="entry name" value="NAD(P)-binding Rossmann-fold domains"/>
    <property type="match status" value="1"/>
</dbReference>
<evidence type="ECO:0000256" key="3">
    <source>
        <dbReference type="ARBA" id="ARBA00023002"/>
    </source>
</evidence>
<evidence type="ECO:0000256" key="2">
    <source>
        <dbReference type="ARBA" id="ARBA00022857"/>
    </source>
</evidence>
<evidence type="ECO:0008006" key="7">
    <source>
        <dbReference type="Google" id="ProtNLM"/>
    </source>
</evidence>
<dbReference type="PANTHER" id="PTHR43976:SF16">
    <property type="entry name" value="SHORT-CHAIN DEHYDROGENASE_REDUCTASE FAMILY PROTEIN"/>
    <property type="match status" value="1"/>
</dbReference>
<dbReference type="PRINTS" id="PR00081">
    <property type="entry name" value="GDHRDH"/>
</dbReference>
<keyword evidence="3" id="KW-0560">Oxidoreductase</keyword>
<dbReference type="Pfam" id="PF00106">
    <property type="entry name" value="adh_short"/>
    <property type="match status" value="1"/>
</dbReference>
<dbReference type="EMBL" id="OZ037954">
    <property type="protein sequence ID" value="CAL1698716.1"/>
    <property type="molecule type" value="Genomic_DNA"/>
</dbReference>
<name>A0ABP1CSP2_9APHY</name>
<dbReference type="Proteomes" id="UP001497453">
    <property type="component" value="Chromosome 11"/>
</dbReference>
<keyword evidence="6" id="KW-1185">Reference proteome</keyword>
<evidence type="ECO:0000256" key="4">
    <source>
        <dbReference type="RuleBase" id="RU000363"/>
    </source>
</evidence>
<sequence>MSFPKVWFITGASSGFGRVATETILKEGHIVVATARTPESLNDLTATYSADRLLILRVDVTKLQDIIDAFTKVKEVYGRLDVVFNNAGSGALGELEGTPDEVARAMFETNFWGAANVSREAVKFFRDVNKPGIGGRLLNMSSGAGLVPLPCFGFYCATKHALEGLTQSLAHELDPEWNIKVTLIEPGDFRTRAHYQSLVRLEAPPAYRNPSLPSKAIRDAENSDVLHGSDPRKAVKKIYELASLPDPPLRFIVGKDCIELIKGQLKVIQGDLERYESWSNDLGFDE</sequence>
<dbReference type="PRINTS" id="PR00080">
    <property type="entry name" value="SDRFAMILY"/>
</dbReference>
<evidence type="ECO:0000313" key="6">
    <source>
        <dbReference type="Proteomes" id="UP001497453"/>
    </source>
</evidence>
<protein>
    <recommendedName>
        <fullName evidence="7">NAD(P)-binding protein</fullName>
    </recommendedName>
</protein>
<dbReference type="InterPro" id="IPR002347">
    <property type="entry name" value="SDR_fam"/>
</dbReference>
<evidence type="ECO:0000313" key="5">
    <source>
        <dbReference type="EMBL" id="CAL1698716.1"/>
    </source>
</evidence>
<evidence type="ECO:0000256" key="1">
    <source>
        <dbReference type="ARBA" id="ARBA00006484"/>
    </source>
</evidence>
<gene>
    <name evidence="5" type="ORF">GFSPODELE1_LOCUS2294</name>
</gene>
<organism evidence="5 6">
    <name type="scientific">Somion occarium</name>
    <dbReference type="NCBI Taxonomy" id="3059160"/>
    <lineage>
        <taxon>Eukaryota</taxon>
        <taxon>Fungi</taxon>
        <taxon>Dikarya</taxon>
        <taxon>Basidiomycota</taxon>
        <taxon>Agaricomycotina</taxon>
        <taxon>Agaricomycetes</taxon>
        <taxon>Polyporales</taxon>
        <taxon>Cerrenaceae</taxon>
        <taxon>Somion</taxon>
    </lineage>
</organism>
<dbReference type="Gene3D" id="3.40.50.720">
    <property type="entry name" value="NAD(P)-binding Rossmann-like Domain"/>
    <property type="match status" value="1"/>
</dbReference>
<dbReference type="InterPro" id="IPR020904">
    <property type="entry name" value="Sc_DH/Rdtase_CS"/>
</dbReference>
<proteinExistence type="inferred from homology"/>
<dbReference type="CDD" id="cd05374">
    <property type="entry name" value="17beta-HSD-like_SDR_c"/>
    <property type="match status" value="1"/>
</dbReference>
<accession>A0ABP1CSP2</accession>
<keyword evidence="2" id="KW-0521">NADP</keyword>
<dbReference type="InterPro" id="IPR051911">
    <property type="entry name" value="SDR_oxidoreductase"/>
</dbReference>